<dbReference type="InterPro" id="IPR009057">
    <property type="entry name" value="Homeodomain-like_sf"/>
</dbReference>
<dbReference type="Pfam" id="PF00440">
    <property type="entry name" value="TetR_N"/>
    <property type="match status" value="1"/>
</dbReference>
<keyword evidence="1" id="KW-0805">Transcription regulation</keyword>
<dbReference type="Proteomes" id="UP000539985">
    <property type="component" value="Unassembled WGS sequence"/>
</dbReference>
<evidence type="ECO:0000256" key="1">
    <source>
        <dbReference type="ARBA" id="ARBA00023015"/>
    </source>
</evidence>
<dbReference type="GO" id="GO:0003677">
    <property type="term" value="F:DNA binding"/>
    <property type="evidence" value="ECO:0007669"/>
    <property type="project" value="UniProtKB-UniRule"/>
</dbReference>
<evidence type="ECO:0000256" key="3">
    <source>
        <dbReference type="ARBA" id="ARBA00023163"/>
    </source>
</evidence>
<evidence type="ECO:0000256" key="4">
    <source>
        <dbReference type="PROSITE-ProRule" id="PRU00335"/>
    </source>
</evidence>
<evidence type="ECO:0000256" key="2">
    <source>
        <dbReference type="ARBA" id="ARBA00023125"/>
    </source>
</evidence>
<dbReference type="SUPFAM" id="SSF46689">
    <property type="entry name" value="Homeodomain-like"/>
    <property type="match status" value="1"/>
</dbReference>
<dbReference type="InterPro" id="IPR001647">
    <property type="entry name" value="HTH_TetR"/>
</dbReference>
<feature type="DNA-binding region" description="H-T-H motif" evidence="4">
    <location>
        <begin position="27"/>
        <end position="46"/>
    </location>
</feature>
<evidence type="ECO:0000313" key="6">
    <source>
        <dbReference type="EMBL" id="NWC00014.1"/>
    </source>
</evidence>
<name>A0A7Y7XHI6_9PSED</name>
<reference evidence="6 7" key="1">
    <citation type="submission" date="2020-04" db="EMBL/GenBank/DDBJ databases">
        <title>Molecular characterization of pseudomonads from Agaricus bisporus reveal novel blotch 2 pathogens in Western Europe.</title>
        <authorList>
            <person name="Taparia T."/>
            <person name="Krijger M."/>
            <person name="Haynes E."/>
            <person name="Elpinstone J.G."/>
            <person name="Noble R."/>
            <person name="Van Der Wolf J."/>
        </authorList>
    </citation>
    <scope>NUCLEOTIDE SEQUENCE [LARGE SCALE GENOMIC DNA]</scope>
    <source>
        <strain evidence="6 7">H7001</strain>
    </source>
</reference>
<evidence type="ECO:0000259" key="5">
    <source>
        <dbReference type="PROSITE" id="PS50977"/>
    </source>
</evidence>
<dbReference type="PROSITE" id="PS50977">
    <property type="entry name" value="HTH_TETR_2"/>
    <property type="match status" value="1"/>
</dbReference>
<dbReference type="EMBL" id="JACAQB010000028">
    <property type="protein sequence ID" value="NWC00014.1"/>
    <property type="molecule type" value="Genomic_DNA"/>
</dbReference>
<sequence length="186" mass="20577">MTEPSKRARAIDAGARAFMQHGFARTTMGVIAESAAMSRPALYLLFKNKEQVLEAVVDTWTEQTLTKMSAAIAELPNLADKLREICAMWSVASFERSQNNPQLRDLVGHPAYEKGYARFMAFIAHILDESSPSGAKPISCDELARGLVLGIRGFKVSAASMDDLLHLIDVQVRLIEAYLQKPVERP</sequence>
<dbReference type="Gene3D" id="1.10.357.10">
    <property type="entry name" value="Tetracycline Repressor, domain 2"/>
    <property type="match status" value="1"/>
</dbReference>
<gene>
    <name evidence="6" type="ORF">HX882_29495</name>
</gene>
<dbReference type="PRINTS" id="PR00455">
    <property type="entry name" value="HTHTETR"/>
</dbReference>
<comment type="caution">
    <text evidence="6">The sequence shown here is derived from an EMBL/GenBank/DDBJ whole genome shotgun (WGS) entry which is preliminary data.</text>
</comment>
<dbReference type="PANTHER" id="PTHR47506">
    <property type="entry name" value="TRANSCRIPTIONAL REGULATORY PROTEIN"/>
    <property type="match status" value="1"/>
</dbReference>
<dbReference type="AlphaFoldDB" id="A0A7Y7XHI6"/>
<dbReference type="PANTHER" id="PTHR47506:SF1">
    <property type="entry name" value="HTH-TYPE TRANSCRIPTIONAL REGULATOR YJDC"/>
    <property type="match status" value="1"/>
</dbReference>
<organism evidence="6 7">
    <name type="scientific">Pseudomonas gingeri</name>
    <dbReference type="NCBI Taxonomy" id="117681"/>
    <lineage>
        <taxon>Bacteria</taxon>
        <taxon>Pseudomonadati</taxon>
        <taxon>Pseudomonadota</taxon>
        <taxon>Gammaproteobacteria</taxon>
        <taxon>Pseudomonadales</taxon>
        <taxon>Pseudomonadaceae</taxon>
        <taxon>Pseudomonas</taxon>
    </lineage>
</organism>
<proteinExistence type="predicted"/>
<evidence type="ECO:0000313" key="7">
    <source>
        <dbReference type="Proteomes" id="UP000539985"/>
    </source>
</evidence>
<accession>A0A7Y7XHI6</accession>
<protein>
    <submittedName>
        <fullName evidence="6">TetR/AcrR family transcriptional regulator</fullName>
    </submittedName>
</protein>
<feature type="domain" description="HTH tetR-type" evidence="5">
    <location>
        <begin position="4"/>
        <end position="64"/>
    </location>
</feature>
<dbReference type="RefSeq" id="WP_177105501.1">
    <property type="nucleotide sequence ID" value="NZ_JACAQB010000028.1"/>
</dbReference>
<keyword evidence="2 4" id="KW-0238">DNA-binding</keyword>
<keyword evidence="3" id="KW-0804">Transcription</keyword>